<evidence type="ECO:0000256" key="5">
    <source>
        <dbReference type="ARBA" id="ARBA00022777"/>
    </source>
</evidence>
<comment type="similarity">
    <text evidence="2">Belongs to the diacylglycerol/lipid kinase family.</text>
</comment>
<evidence type="ECO:0000256" key="7">
    <source>
        <dbReference type="ARBA" id="ARBA00023209"/>
    </source>
</evidence>
<evidence type="ECO:0000313" key="11">
    <source>
        <dbReference type="Proteomes" id="UP001501690"/>
    </source>
</evidence>
<dbReference type="InterPro" id="IPR001206">
    <property type="entry name" value="Diacylglycerol_kinase_cat_dom"/>
</dbReference>
<keyword evidence="3" id="KW-0808">Transferase</keyword>
<reference evidence="11" key="1">
    <citation type="journal article" date="2019" name="Int. J. Syst. Evol. Microbiol.">
        <title>The Global Catalogue of Microorganisms (GCM) 10K type strain sequencing project: providing services to taxonomists for standard genome sequencing and annotation.</title>
        <authorList>
            <consortium name="The Broad Institute Genomics Platform"/>
            <consortium name="The Broad Institute Genome Sequencing Center for Infectious Disease"/>
            <person name="Wu L."/>
            <person name="Ma J."/>
        </authorList>
    </citation>
    <scope>NUCLEOTIDE SEQUENCE [LARGE SCALE GENOMIC DNA]</scope>
    <source>
        <strain evidence="11">JCM 15577</strain>
    </source>
</reference>
<dbReference type="Pfam" id="PF00781">
    <property type="entry name" value="DAGK_cat"/>
    <property type="match status" value="1"/>
</dbReference>
<keyword evidence="8" id="KW-1208">Phospholipid metabolism</keyword>
<dbReference type="InterPro" id="IPR050187">
    <property type="entry name" value="Lipid_Phosphate_FormReg"/>
</dbReference>
<dbReference type="Gene3D" id="2.60.200.40">
    <property type="match status" value="1"/>
</dbReference>
<keyword evidence="7" id="KW-0594">Phospholipid biosynthesis</keyword>
<evidence type="ECO:0000259" key="9">
    <source>
        <dbReference type="PROSITE" id="PS50146"/>
    </source>
</evidence>
<evidence type="ECO:0000256" key="6">
    <source>
        <dbReference type="ARBA" id="ARBA00022840"/>
    </source>
</evidence>
<dbReference type="PROSITE" id="PS50146">
    <property type="entry name" value="DAGK"/>
    <property type="match status" value="1"/>
</dbReference>
<keyword evidence="7" id="KW-0443">Lipid metabolism</keyword>
<gene>
    <name evidence="10" type="ORF">GCM10009808_18000</name>
</gene>
<dbReference type="PANTHER" id="PTHR12358">
    <property type="entry name" value="SPHINGOSINE KINASE"/>
    <property type="match status" value="1"/>
</dbReference>
<dbReference type="EMBL" id="BAAAPL010000002">
    <property type="protein sequence ID" value="GAA1700707.1"/>
    <property type="molecule type" value="Genomic_DNA"/>
</dbReference>
<keyword evidence="4" id="KW-0547">Nucleotide-binding</keyword>
<comment type="cofactor">
    <cofactor evidence="1">
        <name>Mg(2+)</name>
        <dbReference type="ChEBI" id="CHEBI:18420"/>
    </cofactor>
</comment>
<dbReference type="RefSeq" id="WP_344071748.1">
    <property type="nucleotide sequence ID" value="NZ_BAAAPL010000002.1"/>
</dbReference>
<keyword evidence="6" id="KW-0067">ATP-binding</keyword>
<evidence type="ECO:0000313" key="10">
    <source>
        <dbReference type="EMBL" id="GAA1700707.1"/>
    </source>
</evidence>
<keyword evidence="11" id="KW-1185">Reference proteome</keyword>
<organism evidence="10 11">
    <name type="scientific">Microbacterium sediminicola</name>
    <dbReference type="NCBI Taxonomy" id="415210"/>
    <lineage>
        <taxon>Bacteria</taxon>
        <taxon>Bacillati</taxon>
        <taxon>Actinomycetota</taxon>
        <taxon>Actinomycetes</taxon>
        <taxon>Micrococcales</taxon>
        <taxon>Microbacteriaceae</taxon>
        <taxon>Microbacterium</taxon>
    </lineage>
</organism>
<name>A0ABP4UBJ7_9MICO</name>
<evidence type="ECO:0000256" key="8">
    <source>
        <dbReference type="ARBA" id="ARBA00023264"/>
    </source>
</evidence>
<feature type="domain" description="DAGKc" evidence="9">
    <location>
        <begin position="6"/>
        <end position="136"/>
    </location>
</feature>
<keyword evidence="7" id="KW-0444">Lipid biosynthesis</keyword>
<dbReference type="GO" id="GO:0016301">
    <property type="term" value="F:kinase activity"/>
    <property type="evidence" value="ECO:0007669"/>
    <property type="project" value="UniProtKB-KW"/>
</dbReference>
<dbReference type="PANTHER" id="PTHR12358:SF54">
    <property type="entry name" value="SPHINGOSINE KINASE RELATED PROTEIN"/>
    <property type="match status" value="1"/>
</dbReference>
<proteinExistence type="inferred from homology"/>
<sequence>MPPSPDAAKRAALVYNPIKVDEKSLRALVEKESAAAGWGAPHFFETTVDDSGQGVTGEAVAAGAAAVLVAGGDGTVRAVAEALTGTSVPLTIVPSGTGNLLARNLSLPLSGPAPMVRATFEGDHHHIDVGIAGLQRADGTREEHAFVVMGGMGMDAAMIANTNSDLKKRLGWIAYVDGAARSLLTNKPFRIIYQVAGQKLRTARVQSVLFANCGSLPAGLTLIPEASLADGQLDVAVVQPKGLFGWVLVWRRVAWLNSALRRILPAREVHALRTQDTSILYSRGTSVDISPEAAQPVQLDGDEFGEAVAIHCRVEKDALVIAVPPGHDVSQV</sequence>
<comment type="caution">
    <text evidence="10">The sequence shown here is derived from an EMBL/GenBank/DDBJ whole genome shotgun (WGS) entry which is preliminary data.</text>
</comment>
<evidence type="ECO:0000256" key="2">
    <source>
        <dbReference type="ARBA" id="ARBA00005983"/>
    </source>
</evidence>
<evidence type="ECO:0000256" key="1">
    <source>
        <dbReference type="ARBA" id="ARBA00001946"/>
    </source>
</evidence>
<dbReference type="Gene3D" id="3.40.50.10330">
    <property type="entry name" value="Probable inorganic polyphosphate/atp-NAD kinase, domain 1"/>
    <property type="match status" value="1"/>
</dbReference>
<dbReference type="Pfam" id="PF19279">
    <property type="entry name" value="YegS_C"/>
    <property type="match status" value="1"/>
</dbReference>
<protein>
    <submittedName>
        <fullName evidence="10">Diacylglycerol kinase family protein</fullName>
    </submittedName>
</protein>
<dbReference type="SUPFAM" id="SSF111331">
    <property type="entry name" value="NAD kinase/diacylglycerol kinase-like"/>
    <property type="match status" value="1"/>
</dbReference>
<dbReference type="Proteomes" id="UP001501690">
    <property type="component" value="Unassembled WGS sequence"/>
</dbReference>
<dbReference type="InterPro" id="IPR045540">
    <property type="entry name" value="YegS/DAGK_C"/>
</dbReference>
<keyword evidence="5 10" id="KW-0418">Kinase</keyword>
<dbReference type="InterPro" id="IPR016064">
    <property type="entry name" value="NAD/diacylglycerol_kinase_sf"/>
</dbReference>
<evidence type="ECO:0000256" key="3">
    <source>
        <dbReference type="ARBA" id="ARBA00022679"/>
    </source>
</evidence>
<dbReference type="InterPro" id="IPR017438">
    <property type="entry name" value="ATP-NAD_kinase_N"/>
</dbReference>
<evidence type="ECO:0000256" key="4">
    <source>
        <dbReference type="ARBA" id="ARBA00022741"/>
    </source>
</evidence>
<accession>A0ABP4UBJ7</accession>